<dbReference type="AlphaFoldDB" id="A0A0A9A7C6"/>
<evidence type="ECO:0000313" key="1">
    <source>
        <dbReference type="EMBL" id="JAD42942.1"/>
    </source>
</evidence>
<name>A0A0A9A7C6_ARUDO</name>
<accession>A0A0A9A7C6</accession>
<reference evidence="1" key="1">
    <citation type="submission" date="2014-09" db="EMBL/GenBank/DDBJ databases">
        <authorList>
            <person name="Magalhaes I.L.F."/>
            <person name="Oliveira U."/>
            <person name="Santos F.R."/>
            <person name="Vidigal T.H.D.A."/>
            <person name="Brescovit A.D."/>
            <person name="Santos A.J."/>
        </authorList>
    </citation>
    <scope>NUCLEOTIDE SEQUENCE</scope>
    <source>
        <tissue evidence="1">Shoot tissue taken approximately 20 cm above the soil surface</tissue>
    </source>
</reference>
<protein>
    <submittedName>
        <fullName evidence="1">Uncharacterized protein</fullName>
    </submittedName>
</protein>
<organism evidence="1">
    <name type="scientific">Arundo donax</name>
    <name type="common">Giant reed</name>
    <name type="synonym">Donax arundinaceus</name>
    <dbReference type="NCBI Taxonomy" id="35708"/>
    <lineage>
        <taxon>Eukaryota</taxon>
        <taxon>Viridiplantae</taxon>
        <taxon>Streptophyta</taxon>
        <taxon>Embryophyta</taxon>
        <taxon>Tracheophyta</taxon>
        <taxon>Spermatophyta</taxon>
        <taxon>Magnoliopsida</taxon>
        <taxon>Liliopsida</taxon>
        <taxon>Poales</taxon>
        <taxon>Poaceae</taxon>
        <taxon>PACMAD clade</taxon>
        <taxon>Arundinoideae</taxon>
        <taxon>Arundineae</taxon>
        <taxon>Arundo</taxon>
    </lineage>
</organism>
<dbReference type="EMBL" id="GBRH01254953">
    <property type="protein sequence ID" value="JAD42942.1"/>
    <property type="molecule type" value="Transcribed_RNA"/>
</dbReference>
<sequence>MAVSICAYAQLDRCSARYATLISYWLCDSNLI</sequence>
<proteinExistence type="predicted"/>
<reference evidence="1" key="2">
    <citation type="journal article" date="2015" name="Data Brief">
        <title>Shoot transcriptome of the giant reed, Arundo donax.</title>
        <authorList>
            <person name="Barrero R.A."/>
            <person name="Guerrero F.D."/>
            <person name="Moolhuijzen P."/>
            <person name="Goolsby J.A."/>
            <person name="Tidwell J."/>
            <person name="Bellgard S.E."/>
            <person name="Bellgard M.I."/>
        </authorList>
    </citation>
    <scope>NUCLEOTIDE SEQUENCE</scope>
    <source>
        <tissue evidence="1">Shoot tissue taken approximately 20 cm above the soil surface</tissue>
    </source>
</reference>